<accession>A0AAW1N0U7</accession>
<dbReference type="Proteomes" id="UP001458880">
    <property type="component" value="Unassembled WGS sequence"/>
</dbReference>
<name>A0AAW1N0U7_POPJA</name>
<comment type="caution">
    <text evidence="1">The sequence shown here is derived from an EMBL/GenBank/DDBJ whole genome shotgun (WGS) entry which is preliminary data.</text>
</comment>
<organism evidence="1 2">
    <name type="scientific">Popillia japonica</name>
    <name type="common">Japanese beetle</name>
    <dbReference type="NCBI Taxonomy" id="7064"/>
    <lineage>
        <taxon>Eukaryota</taxon>
        <taxon>Metazoa</taxon>
        <taxon>Ecdysozoa</taxon>
        <taxon>Arthropoda</taxon>
        <taxon>Hexapoda</taxon>
        <taxon>Insecta</taxon>
        <taxon>Pterygota</taxon>
        <taxon>Neoptera</taxon>
        <taxon>Endopterygota</taxon>
        <taxon>Coleoptera</taxon>
        <taxon>Polyphaga</taxon>
        <taxon>Scarabaeiformia</taxon>
        <taxon>Scarabaeidae</taxon>
        <taxon>Rutelinae</taxon>
        <taxon>Popillia</taxon>
    </lineage>
</organism>
<gene>
    <name evidence="1" type="ORF">QE152_g3958</name>
</gene>
<proteinExistence type="predicted"/>
<dbReference type="AlphaFoldDB" id="A0AAW1N0U7"/>
<keyword evidence="2" id="KW-1185">Reference proteome</keyword>
<sequence length="94" mass="11177">MVLRWWVNEYWKMKTSGIAEECTIDCFTMISHTLLRTSCINKLLLQSPYSPDLCDLFLFSNMETMDVMQNFTSHEQVTAETKEYFEEFCKLNIL</sequence>
<dbReference type="EMBL" id="JASPKY010000018">
    <property type="protein sequence ID" value="KAK9752774.1"/>
    <property type="molecule type" value="Genomic_DNA"/>
</dbReference>
<protein>
    <submittedName>
        <fullName evidence="1">Uncharacterized protein</fullName>
    </submittedName>
</protein>
<reference evidence="1 2" key="1">
    <citation type="journal article" date="2024" name="BMC Genomics">
        <title>De novo assembly and annotation of Popillia japonica's genome with initial clues to its potential as an invasive pest.</title>
        <authorList>
            <person name="Cucini C."/>
            <person name="Boschi S."/>
            <person name="Funari R."/>
            <person name="Cardaioli E."/>
            <person name="Iannotti N."/>
            <person name="Marturano G."/>
            <person name="Paoli F."/>
            <person name="Bruttini M."/>
            <person name="Carapelli A."/>
            <person name="Frati F."/>
            <person name="Nardi F."/>
        </authorList>
    </citation>
    <scope>NUCLEOTIDE SEQUENCE [LARGE SCALE GENOMIC DNA]</scope>
    <source>
        <strain evidence="1">DMR45628</strain>
    </source>
</reference>
<evidence type="ECO:0000313" key="1">
    <source>
        <dbReference type="EMBL" id="KAK9752774.1"/>
    </source>
</evidence>
<evidence type="ECO:0000313" key="2">
    <source>
        <dbReference type="Proteomes" id="UP001458880"/>
    </source>
</evidence>